<protein>
    <recommendedName>
        <fullName evidence="9">C2H2-type domain-containing protein</fullName>
    </recommendedName>
</protein>
<dbReference type="GO" id="GO:0005634">
    <property type="term" value="C:nucleus"/>
    <property type="evidence" value="ECO:0007669"/>
    <property type="project" value="TreeGrafter"/>
</dbReference>
<dbReference type="OrthoDB" id="6354171at2759"/>
<dbReference type="SMART" id="SM00355">
    <property type="entry name" value="ZnF_C2H2"/>
    <property type="match status" value="3"/>
</dbReference>
<feature type="region of interest" description="Disordered" evidence="8">
    <location>
        <begin position="1"/>
        <end position="26"/>
    </location>
</feature>
<dbReference type="PANTHER" id="PTHR10593">
    <property type="entry name" value="SERINE/THREONINE-PROTEIN KINASE RIO"/>
    <property type="match status" value="1"/>
</dbReference>
<dbReference type="InterPro" id="IPR036236">
    <property type="entry name" value="Znf_C2H2_sf"/>
</dbReference>
<evidence type="ECO:0000256" key="4">
    <source>
        <dbReference type="ARBA" id="ARBA00022833"/>
    </source>
</evidence>
<evidence type="ECO:0000256" key="7">
    <source>
        <dbReference type="PROSITE-ProRule" id="PRU00042"/>
    </source>
</evidence>
<dbReference type="AlphaFoldDB" id="A0A835ILD0"/>
<dbReference type="Proteomes" id="UP000631114">
    <property type="component" value="Unassembled WGS sequence"/>
</dbReference>
<dbReference type="PANTHER" id="PTHR10593:SF236">
    <property type="entry name" value="PROTEIN INDETERMINATE-DOMAIN 11"/>
    <property type="match status" value="1"/>
</dbReference>
<dbReference type="FunFam" id="3.30.160.60:FF:000554">
    <property type="entry name" value="protein indeterminate-domain 12-like"/>
    <property type="match status" value="1"/>
</dbReference>
<evidence type="ECO:0000256" key="3">
    <source>
        <dbReference type="ARBA" id="ARBA00022771"/>
    </source>
</evidence>
<evidence type="ECO:0000256" key="5">
    <source>
        <dbReference type="ARBA" id="ARBA00023015"/>
    </source>
</evidence>
<evidence type="ECO:0000259" key="9">
    <source>
        <dbReference type="PROSITE" id="PS50157"/>
    </source>
</evidence>
<keyword evidence="4" id="KW-0862">Zinc</keyword>
<comment type="caution">
    <text evidence="10">The sequence shown here is derived from an EMBL/GenBank/DDBJ whole genome shotgun (WGS) entry which is preliminary data.</text>
</comment>
<dbReference type="Pfam" id="PF22996">
    <property type="entry name" value="C2H2-2nd_BIRD-IDD"/>
    <property type="match status" value="1"/>
</dbReference>
<dbReference type="Pfam" id="PF22995">
    <property type="entry name" value="C2CH-3rd_BIRD-IDD"/>
    <property type="match status" value="1"/>
</dbReference>
<evidence type="ECO:0000313" key="11">
    <source>
        <dbReference type="Proteomes" id="UP000631114"/>
    </source>
</evidence>
<keyword evidence="3 7" id="KW-0863">Zinc-finger</keyword>
<evidence type="ECO:0000256" key="8">
    <source>
        <dbReference type="SAM" id="MobiDB-lite"/>
    </source>
</evidence>
<dbReference type="Pfam" id="PF12874">
    <property type="entry name" value="zf-met"/>
    <property type="match status" value="1"/>
</dbReference>
<evidence type="ECO:0000256" key="6">
    <source>
        <dbReference type="ARBA" id="ARBA00023163"/>
    </source>
</evidence>
<dbReference type="SUPFAM" id="SSF57667">
    <property type="entry name" value="beta-beta-alpha zinc fingers"/>
    <property type="match status" value="1"/>
</dbReference>
<keyword evidence="1" id="KW-0479">Metal-binding</keyword>
<dbReference type="Gene3D" id="3.30.160.60">
    <property type="entry name" value="Classic Zinc Finger"/>
    <property type="match status" value="1"/>
</dbReference>
<dbReference type="PROSITE" id="PS00028">
    <property type="entry name" value="ZINC_FINGER_C2H2_1"/>
    <property type="match status" value="1"/>
</dbReference>
<dbReference type="InterPro" id="IPR055187">
    <property type="entry name" value="C2CH-3rd_BIRD-IDD"/>
</dbReference>
<dbReference type="GO" id="GO:0003700">
    <property type="term" value="F:DNA-binding transcription factor activity"/>
    <property type="evidence" value="ECO:0007669"/>
    <property type="project" value="TreeGrafter"/>
</dbReference>
<dbReference type="InterPro" id="IPR055185">
    <property type="entry name" value="C2CH-4th_BIRD-IDD"/>
</dbReference>
<proteinExistence type="predicted"/>
<feature type="compositionally biased region" description="Polar residues" evidence="8">
    <location>
        <begin position="1"/>
        <end position="22"/>
    </location>
</feature>
<dbReference type="InterPro" id="IPR055186">
    <property type="entry name" value="C2H2-2nd_BIRD-IDD"/>
</dbReference>
<gene>
    <name evidence="10" type="ORF">IFM89_002292</name>
</gene>
<keyword evidence="6" id="KW-0804">Transcription</keyword>
<dbReference type="GO" id="GO:0008270">
    <property type="term" value="F:zinc ion binding"/>
    <property type="evidence" value="ECO:0007669"/>
    <property type="project" value="UniProtKB-KW"/>
</dbReference>
<reference evidence="10 11" key="1">
    <citation type="submission" date="2020-10" db="EMBL/GenBank/DDBJ databases">
        <title>The Coptis chinensis genome and diversification of protoberbering-type alkaloids.</title>
        <authorList>
            <person name="Wang B."/>
            <person name="Shu S."/>
            <person name="Song C."/>
            <person name="Liu Y."/>
        </authorList>
    </citation>
    <scope>NUCLEOTIDE SEQUENCE [LARGE SCALE GENOMIC DNA]</scope>
    <source>
        <strain evidence="10">HL-2020</strain>
        <tissue evidence="10">Leaf</tissue>
    </source>
</reference>
<keyword evidence="11" id="KW-1185">Reference proteome</keyword>
<name>A0A835ILD0_9MAGN</name>
<evidence type="ECO:0000313" key="10">
    <source>
        <dbReference type="EMBL" id="KAF9618597.1"/>
    </source>
</evidence>
<dbReference type="PROSITE" id="PS50157">
    <property type="entry name" value="ZINC_FINGER_C2H2_2"/>
    <property type="match status" value="1"/>
</dbReference>
<dbReference type="EMBL" id="JADFTS010000002">
    <property type="protein sequence ID" value="KAF9618597.1"/>
    <property type="molecule type" value="Genomic_DNA"/>
</dbReference>
<organism evidence="10 11">
    <name type="scientific">Coptis chinensis</name>
    <dbReference type="NCBI Taxonomy" id="261450"/>
    <lineage>
        <taxon>Eukaryota</taxon>
        <taxon>Viridiplantae</taxon>
        <taxon>Streptophyta</taxon>
        <taxon>Embryophyta</taxon>
        <taxon>Tracheophyta</taxon>
        <taxon>Spermatophyta</taxon>
        <taxon>Magnoliopsida</taxon>
        <taxon>Ranunculales</taxon>
        <taxon>Ranunculaceae</taxon>
        <taxon>Coptidoideae</taxon>
        <taxon>Coptis</taxon>
    </lineage>
</organism>
<sequence>MLPTTLSNSCLSEEASGSSGTTKVHGFISLDPTGHASLKLQPKKKRNLPGNPGPNVEVIALSPKSLLTSNRFVCEVCNKGFQRDQNLQLHRRGHNLPWKLNKRNISGECMKKVYVCPELSCVHHNPARALGDLTGIKKHFSRKHREKRLRCEKCSKMYAVESDYKAHLKVCGTRETRCECGRVFTRKDKYETHRPFCDALAREAGRVQTSPIIPPRYHFSQQTQQNPSLIFPSSNQNHPLTINSWDTLSPPIQQQQVNFFQKPNMTQFSNSTAHMSATAILQQAANVSAGSISSGAARTQLVGHMTSSSSMGQFNTNDLDQVSEVDVENGISNYYMGFSLKKLATWHNNECLTRDFLGLHEERGSNRGWNGTDSELLSFTY</sequence>
<dbReference type="InterPro" id="IPR031140">
    <property type="entry name" value="IDD1-16"/>
</dbReference>
<dbReference type="Pfam" id="PF22992">
    <property type="entry name" value="C2CH-4th_BIRD-IDD"/>
    <property type="match status" value="1"/>
</dbReference>
<dbReference type="InterPro" id="IPR013087">
    <property type="entry name" value="Znf_C2H2_type"/>
</dbReference>
<evidence type="ECO:0000256" key="1">
    <source>
        <dbReference type="ARBA" id="ARBA00022723"/>
    </source>
</evidence>
<feature type="domain" description="C2H2-type" evidence="9">
    <location>
        <begin position="72"/>
        <end position="94"/>
    </location>
</feature>
<keyword evidence="2" id="KW-0677">Repeat</keyword>
<keyword evidence="5" id="KW-0805">Transcription regulation</keyword>
<accession>A0A835ILD0</accession>
<evidence type="ECO:0000256" key="2">
    <source>
        <dbReference type="ARBA" id="ARBA00022737"/>
    </source>
</evidence>